<keyword evidence="2" id="KW-0808">Transferase</keyword>
<evidence type="ECO:0000313" key="6">
    <source>
        <dbReference type="EMBL" id="MFD1392263.1"/>
    </source>
</evidence>
<keyword evidence="3" id="KW-0949">S-adenosyl-L-methionine</keyword>
<dbReference type="InterPro" id="IPR048647">
    <property type="entry name" value="RlmA_N"/>
</dbReference>
<feature type="domain" description="23S rRNA (guanine(745)-N(1))-methyltransferase N-terminal" evidence="5">
    <location>
        <begin position="17"/>
        <end position="52"/>
    </location>
</feature>
<dbReference type="Gene3D" id="3.40.50.150">
    <property type="entry name" value="Vaccinia Virus protein VP39"/>
    <property type="match status" value="1"/>
</dbReference>
<evidence type="ECO:0000256" key="2">
    <source>
        <dbReference type="ARBA" id="ARBA00022679"/>
    </source>
</evidence>
<proteinExistence type="predicted"/>
<dbReference type="GO" id="GO:0008168">
    <property type="term" value="F:methyltransferase activity"/>
    <property type="evidence" value="ECO:0007669"/>
    <property type="project" value="UniProtKB-KW"/>
</dbReference>
<dbReference type="Proteomes" id="UP001597249">
    <property type="component" value="Unassembled WGS sequence"/>
</dbReference>
<accession>A0ABW4B7H7</accession>
<reference evidence="7" key="1">
    <citation type="journal article" date="2019" name="Int. J. Syst. Evol. Microbiol.">
        <title>The Global Catalogue of Microorganisms (GCM) 10K type strain sequencing project: providing services to taxonomists for standard genome sequencing and annotation.</title>
        <authorList>
            <consortium name="The Broad Institute Genomics Platform"/>
            <consortium name="The Broad Institute Genome Sequencing Center for Infectious Disease"/>
            <person name="Wu L."/>
            <person name="Ma J."/>
        </authorList>
    </citation>
    <scope>NUCLEOTIDE SEQUENCE [LARGE SCALE GENOMIC DNA]</scope>
    <source>
        <strain evidence="7">CCM 8911</strain>
    </source>
</reference>
<dbReference type="InterPro" id="IPR029063">
    <property type="entry name" value="SAM-dependent_MTases_sf"/>
</dbReference>
<name>A0ABW4B7H7_9LACO</name>
<dbReference type="Pfam" id="PF13649">
    <property type="entry name" value="Methyltransf_25"/>
    <property type="match status" value="1"/>
</dbReference>
<comment type="caution">
    <text evidence="6">The sequence shown here is derived from an EMBL/GenBank/DDBJ whole genome shotgun (WGS) entry which is preliminary data.</text>
</comment>
<gene>
    <name evidence="6" type="ORF">ACFQ3L_01485</name>
</gene>
<dbReference type="Pfam" id="PF21302">
    <property type="entry name" value="Zn_ribbon_RlmA"/>
    <property type="match status" value="1"/>
</dbReference>
<dbReference type="SUPFAM" id="SSF53335">
    <property type="entry name" value="S-adenosyl-L-methionine-dependent methyltransferases"/>
    <property type="match status" value="1"/>
</dbReference>
<evidence type="ECO:0000256" key="3">
    <source>
        <dbReference type="ARBA" id="ARBA00022691"/>
    </source>
</evidence>
<keyword evidence="1 6" id="KW-0489">Methyltransferase</keyword>
<dbReference type="PANTHER" id="PTHR43464">
    <property type="entry name" value="METHYLTRANSFERASE"/>
    <property type="match status" value="1"/>
</dbReference>
<dbReference type="PIRSF" id="PIRSF018249">
    <property type="entry name" value="MyrA_prd"/>
    <property type="match status" value="1"/>
</dbReference>
<organism evidence="6 7">
    <name type="scientific">Lacticaseibacillus jixianensis</name>
    <dbReference type="NCBI Taxonomy" id="2486012"/>
    <lineage>
        <taxon>Bacteria</taxon>
        <taxon>Bacillati</taxon>
        <taxon>Bacillota</taxon>
        <taxon>Bacilli</taxon>
        <taxon>Lactobacillales</taxon>
        <taxon>Lactobacillaceae</taxon>
        <taxon>Lacticaseibacillus</taxon>
    </lineage>
</organism>
<dbReference type="PANTHER" id="PTHR43464:SF19">
    <property type="entry name" value="UBIQUINONE BIOSYNTHESIS O-METHYLTRANSFERASE, MITOCHONDRIAL"/>
    <property type="match status" value="1"/>
</dbReference>
<evidence type="ECO:0000259" key="5">
    <source>
        <dbReference type="Pfam" id="PF21302"/>
    </source>
</evidence>
<evidence type="ECO:0000313" key="7">
    <source>
        <dbReference type="Proteomes" id="UP001597249"/>
    </source>
</evidence>
<dbReference type="InterPro" id="IPR041698">
    <property type="entry name" value="Methyltransf_25"/>
</dbReference>
<protein>
    <submittedName>
        <fullName evidence="6">Methyltransferase domain-containing protein</fullName>
    </submittedName>
</protein>
<evidence type="ECO:0000256" key="1">
    <source>
        <dbReference type="ARBA" id="ARBA00022603"/>
    </source>
</evidence>
<dbReference type="RefSeq" id="WP_125584856.1">
    <property type="nucleotide sequence ID" value="NZ_JBHTMO010000002.1"/>
</dbReference>
<dbReference type="InterPro" id="IPR016718">
    <property type="entry name" value="rRNA_m1G-MeTrfase_A_prd"/>
</dbReference>
<dbReference type="GO" id="GO:0032259">
    <property type="term" value="P:methylation"/>
    <property type="evidence" value="ECO:0007669"/>
    <property type="project" value="UniProtKB-KW"/>
</dbReference>
<dbReference type="CDD" id="cd02440">
    <property type="entry name" value="AdoMet_MTases"/>
    <property type="match status" value="1"/>
</dbReference>
<dbReference type="EMBL" id="JBHTMO010000002">
    <property type="protein sequence ID" value="MFD1392263.1"/>
    <property type="molecule type" value="Genomic_DNA"/>
</dbReference>
<keyword evidence="7" id="KW-1185">Reference proteome</keyword>
<feature type="domain" description="Methyltransferase" evidence="4">
    <location>
        <begin position="94"/>
        <end position="175"/>
    </location>
</feature>
<sequence length="275" mass="29150">MRKIEEKAAAMGKLGLFSCPVCGEKLGVEQTSLSCPNGHRFDLAKKGTVNFLAKPSQTEYDTPMLEARRRVLEAGFFAPFVDAISRQLGPQDVVLDVGCGEGTPTAQLAASGAQTVGFDISAPAIALAGRLATPAVFCVADLARLPFTAASFSAVVDLFSPGAYQEFNRVLRPGGRVFKVIPAAGYLQELRTGLYAGTAKATYSNQAVLDRFMAAYPQAAQTPLAYDFPVTAAQFADVLKMTPLSWQADPAKRAALLAKPPRSIHVAVVLLTVAP</sequence>
<evidence type="ECO:0000259" key="4">
    <source>
        <dbReference type="Pfam" id="PF13649"/>
    </source>
</evidence>